<dbReference type="GO" id="GO:0016020">
    <property type="term" value="C:membrane"/>
    <property type="evidence" value="ECO:0007669"/>
    <property type="project" value="UniProtKB-SubCell"/>
</dbReference>
<dbReference type="GO" id="GO:0005524">
    <property type="term" value="F:ATP binding"/>
    <property type="evidence" value="ECO:0007669"/>
    <property type="project" value="UniProtKB-KW"/>
</dbReference>
<evidence type="ECO:0000256" key="2">
    <source>
        <dbReference type="ARBA" id="ARBA00004370"/>
    </source>
</evidence>
<feature type="transmembrane region" description="Helical" evidence="15">
    <location>
        <begin position="171"/>
        <end position="190"/>
    </location>
</feature>
<evidence type="ECO:0000256" key="11">
    <source>
        <dbReference type="ARBA" id="ARBA00022946"/>
    </source>
</evidence>
<dbReference type="GO" id="GO:0008237">
    <property type="term" value="F:metallopeptidase activity"/>
    <property type="evidence" value="ECO:0007669"/>
    <property type="project" value="UniProtKB-KW"/>
</dbReference>
<evidence type="ECO:0000313" key="18">
    <source>
        <dbReference type="Proteomes" id="UP000288805"/>
    </source>
</evidence>
<dbReference type="PROSITE" id="PS00674">
    <property type="entry name" value="AAA"/>
    <property type="match status" value="1"/>
</dbReference>
<dbReference type="Proteomes" id="UP000288805">
    <property type="component" value="Unassembled WGS sequence"/>
</dbReference>
<dbReference type="PANTHER" id="PTHR23076:SF110">
    <property type="entry name" value="INACTIVE ATP-DEPENDENT ZINC METALLOPROTEASE FTSHI 3, CHLOROPLASTIC-RELATED"/>
    <property type="match status" value="1"/>
</dbReference>
<evidence type="ECO:0000256" key="15">
    <source>
        <dbReference type="SAM" id="Phobius"/>
    </source>
</evidence>
<evidence type="ECO:0000256" key="1">
    <source>
        <dbReference type="ARBA" id="ARBA00004229"/>
    </source>
</evidence>
<comment type="subcellular location">
    <subcellularLocation>
        <location evidence="2">Membrane</location>
    </subcellularLocation>
    <subcellularLocation>
        <location evidence="1">Plastid</location>
        <location evidence="1">Chloroplast</location>
    </subcellularLocation>
</comment>
<keyword evidence="9" id="KW-0378">Hydrolase</keyword>
<name>A0A438EB76_VITVI</name>
<dbReference type="InterPro" id="IPR027417">
    <property type="entry name" value="P-loop_NTPase"/>
</dbReference>
<organism evidence="17 18">
    <name type="scientific">Vitis vinifera</name>
    <name type="common">Grape</name>
    <dbReference type="NCBI Taxonomy" id="29760"/>
    <lineage>
        <taxon>Eukaryota</taxon>
        <taxon>Viridiplantae</taxon>
        <taxon>Streptophyta</taxon>
        <taxon>Embryophyta</taxon>
        <taxon>Tracheophyta</taxon>
        <taxon>Spermatophyta</taxon>
        <taxon>Magnoliopsida</taxon>
        <taxon>eudicotyledons</taxon>
        <taxon>Gunneridae</taxon>
        <taxon>Pentapetalae</taxon>
        <taxon>rosids</taxon>
        <taxon>Vitales</taxon>
        <taxon>Vitaceae</taxon>
        <taxon>Viteae</taxon>
        <taxon>Vitis</taxon>
    </lineage>
</organism>
<keyword evidence="12 15" id="KW-1133">Transmembrane helix</keyword>
<accession>A0A438EB76</accession>
<dbReference type="InterPro" id="IPR003959">
    <property type="entry name" value="ATPase_AAA_core"/>
</dbReference>
<dbReference type="EMBL" id="QGNW01001343">
    <property type="protein sequence ID" value="RVW44760.1"/>
    <property type="molecule type" value="Genomic_DNA"/>
</dbReference>
<sequence length="482" mass="53064">MVNEFGAFLRKHLKRVTLTTAISVALGLFYLFLKLTTLPSPKIVPYSDLVTSLQSGVVTNVLFEEGSRRIYYNMDPQRLKNTQTSEEIVPVDVPNGNLDDGVSSQNVARAHQGMGVSALRKFSRNRASTPEWQYSTRKIDHDENFLLSLMREKGTAYSSAPQSVLMSMRSILITILSLWIPLTPLMWLLYRQLSAANSPAKKRRPSSQIVSFDDVEGVDAAKVELMEIVSCLQGASDYNKLGAKLPRGVLLVGPPGTGKTLLARAVAGEAGVPFFSVSASEFVELFVGRGAARVRDLFNVARKCAPSIIFIDELDALLTEMDGFESDMKVIVIAATNRPEALDAALCRPGRFSRKVLVGEPDEEGRRKILAIHLREVPLEEDTRLICNLVASLTQGFVGADLANIVNEAALLAGRRGGESVTREDIMEAIERARFGINDKQSNPSTITRELKKLFPWMPSLMGSQDSRQYALQGPLGYQTLS</sequence>
<comment type="caution">
    <text evidence="17">The sequence shown here is derived from an EMBL/GenBank/DDBJ whole genome shotgun (WGS) entry which is preliminary data.</text>
</comment>
<evidence type="ECO:0000259" key="16">
    <source>
        <dbReference type="SMART" id="SM00382"/>
    </source>
</evidence>
<comment type="similarity">
    <text evidence="3 14">Belongs to the AAA ATPase family.</text>
</comment>
<dbReference type="FunFam" id="1.10.8.60:FF:000061">
    <property type="entry name" value="Probable inactive ATP-dependent zinc metalloprotease FTSHI 4, chloroplastic"/>
    <property type="match status" value="1"/>
</dbReference>
<feature type="domain" description="AAA+ ATPase" evidence="16">
    <location>
        <begin position="245"/>
        <end position="362"/>
    </location>
</feature>
<keyword evidence="6 17" id="KW-0645">Protease</keyword>
<evidence type="ECO:0000256" key="10">
    <source>
        <dbReference type="ARBA" id="ARBA00022840"/>
    </source>
</evidence>
<evidence type="ECO:0000256" key="5">
    <source>
        <dbReference type="ARBA" id="ARBA00022640"/>
    </source>
</evidence>
<dbReference type="Pfam" id="PF00004">
    <property type="entry name" value="AAA"/>
    <property type="match status" value="1"/>
</dbReference>
<proteinExistence type="inferred from homology"/>
<protein>
    <submittedName>
        <fullName evidence="17">Putative inactive ATP-dependent zinc metalloprotease FTSHI 3, chloroplastic</fullName>
    </submittedName>
</protein>
<keyword evidence="17" id="KW-0482">Metalloprotease</keyword>
<gene>
    <name evidence="17" type="primary">FTSHI3_1</name>
    <name evidence="17" type="ORF">CK203_081841</name>
</gene>
<dbReference type="GO" id="GO:0006508">
    <property type="term" value="P:proteolysis"/>
    <property type="evidence" value="ECO:0007669"/>
    <property type="project" value="UniProtKB-KW"/>
</dbReference>
<evidence type="ECO:0000256" key="7">
    <source>
        <dbReference type="ARBA" id="ARBA00022692"/>
    </source>
</evidence>
<dbReference type="InterPro" id="IPR003960">
    <property type="entry name" value="ATPase_AAA_CS"/>
</dbReference>
<evidence type="ECO:0000256" key="3">
    <source>
        <dbReference type="ARBA" id="ARBA00006914"/>
    </source>
</evidence>
<dbReference type="GO" id="GO:0016887">
    <property type="term" value="F:ATP hydrolysis activity"/>
    <property type="evidence" value="ECO:0007669"/>
    <property type="project" value="InterPro"/>
</dbReference>
<evidence type="ECO:0000256" key="12">
    <source>
        <dbReference type="ARBA" id="ARBA00022989"/>
    </source>
</evidence>
<keyword evidence="13 15" id="KW-0472">Membrane</keyword>
<keyword evidence="11" id="KW-0809">Transit peptide</keyword>
<keyword evidence="10 14" id="KW-0067">ATP-binding</keyword>
<dbReference type="Gene3D" id="1.10.8.60">
    <property type="match status" value="1"/>
</dbReference>
<keyword evidence="4" id="KW-0150">Chloroplast</keyword>
<dbReference type="AlphaFoldDB" id="A0A438EB76"/>
<evidence type="ECO:0000313" key="17">
    <source>
        <dbReference type="EMBL" id="RVW44760.1"/>
    </source>
</evidence>
<evidence type="ECO:0000256" key="13">
    <source>
        <dbReference type="ARBA" id="ARBA00023136"/>
    </source>
</evidence>
<reference evidence="17 18" key="1">
    <citation type="journal article" date="2018" name="PLoS Genet.">
        <title>Population sequencing reveals clonal diversity and ancestral inbreeding in the grapevine cultivar Chardonnay.</title>
        <authorList>
            <person name="Roach M.J."/>
            <person name="Johnson D.L."/>
            <person name="Bohlmann J."/>
            <person name="van Vuuren H.J."/>
            <person name="Jones S.J."/>
            <person name="Pretorius I.S."/>
            <person name="Schmidt S.A."/>
            <person name="Borneman A.R."/>
        </authorList>
    </citation>
    <scope>NUCLEOTIDE SEQUENCE [LARGE SCALE GENOMIC DNA]</scope>
    <source>
        <strain evidence="18">cv. Chardonnay</strain>
        <tissue evidence="17">Leaf</tissue>
    </source>
</reference>
<dbReference type="SMART" id="SM00382">
    <property type="entry name" value="AAA"/>
    <property type="match status" value="1"/>
</dbReference>
<evidence type="ECO:0000256" key="9">
    <source>
        <dbReference type="ARBA" id="ARBA00022801"/>
    </source>
</evidence>
<keyword evidence="7 15" id="KW-0812">Transmembrane</keyword>
<dbReference type="Gene3D" id="3.40.50.300">
    <property type="entry name" value="P-loop containing nucleotide triphosphate hydrolases"/>
    <property type="match status" value="1"/>
</dbReference>
<dbReference type="GO" id="GO:0009507">
    <property type="term" value="C:chloroplast"/>
    <property type="evidence" value="ECO:0007669"/>
    <property type="project" value="UniProtKB-SubCell"/>
</dbReference>
<dbReference type="SUPFAM" id="SSF52540">
    <property type="entry name" value="P-loop containing nucleoside triphosphate hydrolases"/>
    <property type="match status" value="1"/>
</dbReference>
<keyword evidence="8 14" id="KW-0547">Nucleotide-binding</keyword>
<dbReference type="Pfam" id="PF17862">
    <property type="entry name" value="AAA_lid_3"/>
    <property type="match status" value="1"/>
</dbReference>
<keyword evidence="5" id="KW-0934">Plastid</keyword>
<evidence type="ECO:0000256" key="6">
    <source>
        <dbReference type="ARBA" id="ARBA00022670"/>
    </source>
</evidence>
<feature type="transmembrane region" description="Helical" evidence="15">
    <location>
        <begin position="12"/>
        <end position="33"/>
    </location>
</feature>
<dbReference type="InterPro" id="IPR003593">
    <property type="entry name" value="AAA+_ATPase"/>
</dbReference>
<evidence type="ECO:0000256" key="14">
    <source>
        <dbReference type="RuleBase" id="RU003651"/>
    </source>
</evidence>
<evidence type="ECO:0000256" key="4">
    <source>
        <dbReference type="ARBA" id="ARBA00022528"/>
    </source>
</evidence>
<dbReference type="InterPro" id="IPR041569">
    <property type="entry name" value="AAA_lid_3"/>
</dbReference>
<evidence type="ECO:0000256" key="8">
    <source>
        <dbReference type="ARBA" id="ARBA00022741"/>
    </source>
</evidence>
<dbReference type="PANTHER" id="PTHR23076">
    <property type="entry name" value="METALLOPROTEASE M41 FTSH"/>
    <property type="match status" value="1"/>
</dbReference>